<feature type="region of interest" description="Disordered" evidence="1">
    <location>
        <begin position="98"/>
        <end position="119"/>
    </location>
</feature>
<dbReference type="InParanoid" id="A0A1D6NTY6"/>
<feature type="region of interest" description="Disordered" evidence="1">
    <location>
        <begin position="207"/>
        <end position="238"/>
    </location>
</feature>
<feature type="compositionally biased region" description="Basic and acidic residues" evidence="1">
    <location>
        <begin position="207"/>
        <end position="217"/>
    </location>
</feature>
<organism evidence="2">
    <name type="scientific">Zea mays</name>
    <name type="common">Maize</name>
    <dbReference type="NCBI Taxonomy" id="4577"/>
    <lineage>
        <taxon>Eukaryota</taxon>
        <taxon>Viridiplantae</taxon>
        <taxon>Streptophyta</taxon>
        <taxon>Embryophyta</taxon>
        <taxon>Tracheophyta</taxon>
        <taxon>Spermatophyta</taxon>
        <taxon>Magnoliopsida</taxon>
        <taxon>Liliopsida</taxon>
        <taxon>Poales</taxon>
        <taxon>Poaceae</taxon>
        <taxon>PACMAD clade</taxon>
        <taxon>Panicoideae</taxon>
        <taxon>Andropogonodae</taxon>
        <taxon>Andropogoneae</taxon>
        <taxon>Tripsacinae</taxon>
        <taxon>Zea</taxon>
    </lineage>
</organism>
<sequence>MIRVPPPAPAPVHACPCARPVPVTHVAVPHAIDKRVRPESAFVPSFAPDPRSPWKASVVLASSLNPARSPWKGPPPPPRICVPAILRLGSAFASTLPARSSWKGPPPADLASTSPTSSPRISLAIHGSGLAPDSARVKGQYSTRVAQSVALVVYWCLSGSPKNRPDMSTIIQALEPLLDLDDDMPVAPLGHAGPVMLFVAATAEEKKERAPRKDVLGHRRRPLSPKASPRKHPSAGTKEEFWVWHLPADQKTRPSLGGVVQACA</sequence>
<dbReference type="SMR" id="A0A1D6NTY6"/>
<accession>A0A1D6NTY6</accession>
<evidence type="ECO:0000313" key="2">
    <source>
        <dbReference type="EMBL" id="AQL01641.1"/>
    </source>
</evidence>
<dbReference type="ExpressionAtlas" id="A0A1D6NTY6">
    <property type="expression patterns" value="baseline and differential"/>
</dbReference>
<protein>
    <recommendedName>
        <fullName evidence="3">Protein kinase superfamily protein</fullName>
    </recommendedName>
</protein>
<dbReference type="EMBL" id="CM000785">
    <property type="protein sequence ID" value="AQL01641.1"/>
    <property type="molecule type" value="Genomic_DNA"/>
</dbReference>
<name>A0A1D6NTY6_MAIZE</name>
<reference evidence="2" key="1">
    <citation type="submission" date="2015-12" db="EMBL/GenBank/DDBJ databases">
        <title>Update maize B73 reference genome by single molecule sequencing technologies.</title>
        <authorList>
            <consortium name="Maize Genome Sequencing Project"/>
            <person name="Ware D."/>
        </authorList>
    </citation>
    <scope>NUCLEOTIDE SEQUENCE</scope>
    <source>
        <tissue evidence="2">Seedling</tissue>
    </source>
</reference>
<proteinExistence type="predicted"/>
<gene>
    <name evidence="2" type="ORF">ZEAMMB73_Zm00001d045140</name>
</gene>
<evidence type="ECO:0000256" key="1">
    <source>
        <dbReference type="SAM" id="MobiDB-lite"/>
    </source>
</evidence>
<feature type="compositionally biased region" description="Basic residues" evidence="1">
    <location>
        <begin position="218"/>
        <end position="233"/>
    </location>
</feature>
<dbReference type="AlphaFoldDB" id="A0A1D6NTY6"/>
<evidence type="ECO:0008006" key="3">
    <source>
        <dbReference type="Google" id="ProtNLM"/>
    </source>
</evidence>